<organism evidence="2 3">
    <name type="scientific">Parastrongyloides trichosuri</name>
    <name type="common">Possum-specific nematode worm</name>
    <dbReference type="NCBI Taxonomy" id="131310"/>
    <lineage>
        <taxon>Eukaryota</taxon>
        <taxon>Metazoa</taxon>
        <taxon>Ecdysozoa</taxon>
        <taxon>Nematoda</taxon>
        <taxon>Chromadorea</taxon>
        <taxon>Rhabditida</taxon>
        <taxon>Tylenchina</taxon>
        <taxon>Panagrolaimomorpha</taxon>
        <taxon>Strongyloidoidea</taxon>
        <taxon>Strongyloididae</taxon>
        <taxon>Parastrongyloides</taxon>
    </lineage>
</organism>
<keyword evidence="1" id="KW-0472">Membrane</keyword>
<feature type="transmembrane region" description="Helical" evidence="1">
    <location>
        <begin position="244"/>
        <end position="265"/>
    </location>
</feature>
<sequence length="325" mass="38072">MDDVLYDYFLFYFGIVSFLVNVIVFVFIQVVQRYTKDPILSILKYSRLNDGLIPLYTGPILQLKLLLPTYGIIANGLCHKLKSFQFCNYAAVTALLMSYYSSMFVTLTYLLRYNIFVREKNPFYFNYHEKLRILISIIILPIVVWILAMDAPLKECEYEQNYSNIQKLLEPYKNTDNTVIIYSSDFRKPFIFIIALGVLYCIVHVIHGTIFYVIPLEKKLRGNLATTLKETHKILRRSIIQLRLLLLITVIFGMGPLFVSLFFATLSEYSNYAFMIISHRIIGLYHIYFTVTPIFSFTIALVSYIKRPVASNRIKYINYKRKSIK</sequence>
<keyword evidence="1" id="KW-0812">Transmembrane</keyword>
<feature type="transmembrane region" description="Helical" evidence="1">
    <location>
        <begin position="190"/>
        <end position="214"/>
    </location>
</feature>
<keyword evidence="2" id="KW-1185">Reference proteome</keyword>
<feature type="transmembrane region" description="Helical" evidence="1">
    <location>
        <begin position="131"/>
        <end position="148"/>
    </location>
</feature>
<protein>
    <submittedName>
        <fullName evidence="3">G_PROTEIN_RECEP_F1_2 domain-containing protein</fullName>
    </submittedName>
</protein>
<dbReference type="AlphaFoldDB" id="A0A0N4ZD44"/>
<evidence type="ECO:0000256" key="1">
    <source>
        <dbReference type="SAM" id="Phobius"/>
    </source>
</evidence>
<feature type="transmembrane region" description="Helical" evidence="1">
    <location>
        <begin position="52"/>
        <end position="77"/>
    </location>
</feature>
<accession>A0A0N4ZD44</accession>
<dbReference type="WBParaSite" id="PTRK_0000546600.1">
    <property type="protein sequence ID" value="PTRK_0000546600.1"/>
    <property type="gene ID" value="PTRK_0000546600"/>
</dbReference>
<feature type="transmembrane region" description="Helical" evidence="1">
    <location>
        <begin position="285"/>
        <end position="305"/>
    </location>
</feature>
<proteinExistence type="predicted"/>
<reference evidence="3" key="1">
    <citation type="submission" date="2017-02" db="UniProtKB">
        <authorList>
            <consortium name="WormBaseParasite"/>
        </authorList>
    </citation>
    <scope>IDENTIFICATION</scope>
</reference>
<dbReference type="Proteomes" id="UP000038045">
    <property type="component" value="Unplaced"/>
</dbReference>
<evidence type="ECO:0000313" key="3">
    <source>
        <dbReference type="WBParaSite" id="PTRK_0000546600.1"/>
    </source>
</evidence>
<evidence type="ECO:0000313" key="2">
    <source>
        <dbReference type="Proteomes" id="UP000038045"/>
    </source>
</evidence>
<feature type="transmembrane region" description="Helical" evidence="1">
    <location>
        <begin position="6"/>
        <end position="31"/>
    </location>
</feature>
<name>A0A0N4ZD44_PARTI</name>
<feature type="transmembrane region" description="Helical" evidence="1">
    <location>
        <begin position="89"/>
        <end position="111"/>
    </location>
</feature>
<keyword evidence="1" id="KW-1133">Transmembrane helix</keyword>